<dbReference type="PANTHER" id="PTHR37299">
    <property type="entry name" value="TRANSCRIPTIONAL REGULATOR-RELATED"/>
    <property type="match status" value="1"/>
</dbReference>
<dbReference type="Pfam" id="PF00072">
    <property type="entry name" value="Response_reg"/>
    <property type="match status" value="1"/>
</dbReference>
<dbReference type="GO" id="GO:0003677">
    <property type="term" value="F:DNA binding"/>
    <property type="evidence" value="ECO:0007669"/>
    <property type="project" value="UniProtKB-KW"/>
</dbReference>
<dbReference type="Gene3D" id="3.40.50.2300">
    <property type="match status" value="1"/>
</dbReference>
<dbReference type="Proteomes" id="UP000095576">
    <property type="component" value="Unassembled WGS sequence"/>
</dbReference>
<dbReference type="AlphaFoldDB" id="A0A174K964"/>
<evidence type="ECO:0000313" key="7">
    <source>
        <dbReference type="Proteomes" id="UP000500882"/>
    </source>
</evidence>
<dbReference type="InterPro" id="IPR011006">
    <property type="entry name" value="CheY-like_superfamily"/>
</dbReference>
<dbReference type="EMBL" id="CZAP01000002">
    <property type="protein sequence ID" value="CUP06075.1"/>
    <property type="molecule type" value="Genomic_DNA"/>
</dbReference>
<evidence type="ECO:0000259" key="3">
    <source>
        <dbReference type="PROSITE" id="PS50930"/>
    </source>
</evidence>
<feature type="modified residue" description="4-aspartylphosphate" evidence="1">
    <location>
        <position position="62"/>
    </location>
</feature>
<evidence type="ECO:0000259" key="2">
    <source>
        <dbReference type="PROSITE" id="PS50110"/>
    </source>
</evidence>
<dbReference type="SUPFAM" id="SSF52172">
    <property type="entry name" value="CheY-like"/>
    <property type="match status" value="1"/>
</dbReference>
<gene>
    <name evidence="5" type="primary">lytR_2</name>
    <name evidence="4" type="ORF">BatF92_04530</name>
    <name evidence="5" type="ORF">ERS852511_01024</name>
</gene>
<dbReference type="PANTHER" id="PTHR37299:SF1">
    <property type="entry name" value="STAGE 0 SPORULATION PROTEIN A HOMOLOG"/>
    <property type="match status" value="1"/>
</dbReference>
<dbReference type="PROSITE" id="PS50110">
    <property type="entry name" value="RESPONSE_REGULATORY"/>
    <property type="match status" value="1"/>
</dbReference>
<proteinExistence type="predicted"/>
<reference evidence="4 7" key="2">
    <citation type="submission" date="2020-02" db="EMBL/GenBank/DDBJ databases">
        <title>Whole-genome sequencing and comparative analysis of the genomes of Bacteroides thetaiotaomicron and Escherichia coli isolated from a healthy resident in Vietnam.</title>
        <authorList>
            <person name="Mohsin M."/>
            <person name="Tanaka K."/>
            <person name="Kawahara R."/>
            <person name="Kondo S."/>
            <person name="Noguchi H."/>
            <person name="Motooka D."/>
            <person name="Nakamura S."/>
            <person name="Khong D.T."/>
            <person name="Nguyen T.N."/>
            <person name="Tran H.T."/>
            <person name="Yamamoto Y."/>
        </authorList>
    </citation>
    <scope>NUCLEOTIDE SEQUENCE [LARGE SCALE GENOMIC DNA]</scope>
    <source>
        <strain evidence="4 7">F9-2</strain>
    </source>
</reference>
<dbReference type="InterPro" id="IPR046947">
    <property type="entry name" value="LytR-like"/>
</dbReference>
<dbReference type="Pfam" id="PF04397">
    <property type="entry name" value="LytTR"/>
    <property type="match status" value="1"/>
</dbReference>
<evidence type="ECO:0000256" key="1">
    <source>
        <dbReference type="PROSITE-ProRule" id="PRU00169"/>
    </source>
</evidence>
<feature type="domain" description="HTH LytTR-type" evidence="3">
    <location>
        <begin position="161"/>
        <end position="268"/>
    </location>
</feature>
<protein>
    <submittedName>
        <fullName evidence="4">DNA-binding response regulator</fullName>
    </submittedName>
    <submittedName>
        <fullName evidence="5">Two-component system response regulator</fullName>
    </submittedName>
</protein>
<dbReference type="Proteomes" id="UP000500882">
    <property type="component" value="Chromosome"/>
</dbReference>
<sequence>MNDKPSVMKTVIIEDEKAAVRNLTSLLNEVKPEAEIIAILDSINSTIEWFGIHPMPELVFMDIHLADGSAFEIFDHISITCPIIFTTAYDEYALRAFKVNSIDYLLKPIGKEDIEHAFEKLDNLQDTIPENGSRRENKEEELLHLIHSLKKQENYKTHFLIPIKGDKLLPVSIDMIQLFYIKDCQVKAVLTDGVEYNFSLTLDELVDCLNPSLFFRVNRQFLISREAIKDIDLWFNSRLSINLRHSRMTEKILVSKARVAEFKEWFSSKK</sequence>
<reference evidence="5 6" key="1">
    <citation type="submission" date="2015-09" db="EMBL/GenBank/DDBJ databases">
        <authorList>
            <consortium name="Pathogen Informatics"/>
        </authorList>
    </citation>
    <scope>NUCLEOTIDE SEQUENCE [LARGE SCALE GENOMIC DNA]</scope>
    <source>
        <strain evidence="5 6">2789STDY5834899</strain>
    </source>
</reference>
<dbReference type="FunFam" id="3.40.50.2300:FF:000361">
    <property type="entry name" value="Two-component system response regulator"/>
    <property type="match status" value="1"/>
</dbReference>
<evidence type="ECO:0000313" key="6">
    <source>
        <dbReference type="Proteomes" id="UP000095576"/>
    </source>
</evidence>
<keyword evidence="1" id="KW-0597">Phosphoprotein</keyword>
<feature type="domain" description="Response regulatory" evidence="2">
    <location>
        <begin position="9"/>
        <end position="122"/>
    </location>
</feature>
<dbReference type="GO" id="GO:0000156">
    <property type="term" value="F:phosphorelay response regulator activity"/>
    <property type="evidence" value="ECO:0007669"/>
    <property type="project" value="InterPro"/>
</dbReference>
<dbReference type="SMART" id="SM00448">
    <property type="entry name" value="REC"/>
    <property type="match status" value="1"/>
</dbReference>
<dbReference type="SMART" id="SM00850">
    <property type="entry name" value="LytTR"/>
    <property type="match status" value="1"/>
</dbReference>
<dbReference type="InterPro" id="IPR007492">
    <property type="entry name" value="LytTR_DNA-bd_dom"/>
</dbReference>
<evidence type="ECO:0000313" key="5">
    <source>
        <dbReference type="EMBL" id="CUP06075.1"/>
    </source>
</evidence>
<dbReference type="PROSITE" id="PS50930">
    <property type="entry name" value="HTH_LYTTR"/>
    <property type="match status" value="1"/>
</dbReference>
<keyword evidence="4" id="KW-0238">DNA-binding</keyword>
<dbReference type="EMBL" id="AP022660">
    <property type="protein sequence ID" value="BCA48511.1"/>
    <property type="molecule type" value="Genomic_DNA"/>
</dbReference>
<evidence type="ECO:0000313" key="4">
    <source>
        <dbReference type="EMBL" id="BCA48511.1"/>
    </source>
</evidence>
<dbReference type="InterPro" id="IPR001789">
    <property type="entry name" value="Sig_transdc_resp-reg_receiver"/>
</dbReference>
<organism evidence="5 6">
    <name type="scientific">Bacteroides thetaiotaomicron</name>
    <dbReference type="NCBI Taxonomy" id="818"/>
    <lineage>
        <taxon>Bacteria</taxon>
        <taxon>Pseudomonadati</taxon>
        <taxon>Bacteroidota</taxon>
        <taxon>Bacteroidia</taxon>
        <taxon>Bacteroidales</taxon>
        <taxon>Bacteroidaceae</taxon>
        <taxon>Bacteroides</taxon>
    </lineage>
</organism>
<name>A0A174K964_BACT4</name>
<accession>A0A174K964</accession>
<dbReference type="Gene3D" id="2.40.50.1020">
    <property type="entry name" value="LytTr DNA-binding domain"/>
    <property type="match status" value="1"/>
</dbReference>